<reference evidence="2" key="2">
    <citation type="submission" date="2021-02" db="EMBL/GenBank/DDBJ databases">
        <authorList>
            <person name="Kimball J.A."/>
            <person name="Haas M.W."/>
            <person name="Macchietto M."/>
            <person name="Kono T."/>
            <person name="Duquette J."/>
            <person name="Shao M."/>
        </authorList>
    </citation>
    <scope>NUCLEOTIDE SEQUENCE</scope>
    <source>
        <tissue evidence="2">Fresh leaf tissue</tissue>
    </source>
</reference>
<proteinExistence type="predicted"/>
<keyword evidence="1" id="KW-0472">Membrane</keyword>
<gene>
    <name evidence="2" type="ORF">GUJ93_ZPchr0009g1708</name>
</gene>
<accession>A0A8J5VKG5</accession>
<dbReference type="Proteomes" id="UP000729402">
    <property type="component" value="Unassembled WGS sequence"/>
</dbReference>
<evidence type="ECO:0000256" key="1">
    <source>
        <dbReference type="SAM" id="Phobius"/>
    </source>
</evidence>
<comment type="caution">
    <text evidence="2">The sequence shown here is derived from an EMBL/GenBank/DDBJ whole genome shotgun (WGS) entry which is preliminary data.</text>
</comment>
<dbReference type="EMBL" id="JAAALK010000289">
    <property type="protein sequence ID" value="KAG8050433.1"/>
    <property type="molecule type" value="Genomic_DNA"/>
</dbReference>
<evidence type="ECO:0000313" key="3">
    <source>
        <dbReference type="Proteomes" id="UP000729402"/>
    </source>
</evidence>
<protein>
    <submittedName>
        <fullName evidence="2">Uncharacterized protein</fullName>
    </submittedName>
</protein>
<keyword evidence="3" id="KW-1185">Reference proteome</keyword>
<dbReference type="AlphaFoldDB" id="A0A8J5VKG5"/>
<feature type="transmembrane region" description="Helical" evidence="1">
    <location>
        <begin position="105"/>
        <end position="127"/>
    </location>
</feature>
<evidence type="ECO:0000313" key="2">
    <source>
        <dbReference type="EMBL" id="KAG8050433.1"/>
    </source>
</evidence>
<sequence>MNTDAQKYMNVDEDMICNESLIDGERKEFVSSQEGVEDNPEQLLSGDGGKLHIIDSDEYVDSQESVDFAARVGIMISDKDKYHDDEERIWLHLIRKLKMHLWIKVSLYLLSLMMIMYPYFIWLVFWVCLWDV</sequence>
<name>A0A8J5VKG5_ZIZPA</name>
<reference evidence="2" key="1">
    <citation type="journal article" date="2021" name="bioRxiv">
        <title>Whole Genome Assembly and Annotation of Northern Wild Rice, Zizania palustris L., Supports a Whole Genome Duplication in the Zizania Genus.</title>
        <authorList>
            <person name="Haas M."/>
            <person name="Kono T."/>
            <person name="Macchietto M."/>
            <person name="Millas R."/>
            <person name="McGilp L."/>
            <person name="Shao M."/>
            <person name="Duquette J."/>
            <person name="Hirsch C.N."/>
            <person name="Kimball J."/>
        </authorList>
    </citation>
    <scope>NUCLEOTIDE SEQUENCE</scope>
    <source>
        <tissue evidence="2">Fresh leaf tissue</tissue>
    </source>
</reference>
<organism evidence="2 3">
    <name type="scientific">Zizania palustris</name>
    <name type="common">Northern wild rice</name>
    <dbReference type="NCBI Taxonomy" id="103762"/>
    <lineage>
        <taxon>Eukaryota</taxon>
        <taxon>Viridiplantae</taxon>
        <taxon>Streptophyta</taxon>
        <taxon>Embryophyta</taxon>
        <taxon>Tracheophyta</taxon>
        <taxon>Spermatophyta</taxon>
        <taxon>Magnoliopsida</taxon>
        <taxon>Liliopsida</taxon>
        <taxon>Poales</taxon>
        <taxon>Poaceae</taxon>
        <taxon>BOP clade</taxon>
        <taxon>Oryzoideae</taxon>
        <taxon>Oryzeae</taxon>
        <taxon>Zizaniinae</taxon>
        <taxon>Zizania</taxon>
    </lineage>
</organism>
<keyword evidence="1" id="KW-1133">Transmembrane helix</keyword>
<keyword evidence="1" id="KW-0812">Transmembrane</keyword>